<evidence type="ECO:0000259" key="7">
    <source>
        <dbReference type="PROSITE" id="PS50888"/>
    </source>
</evidence>
<evidence type="ECO:0000313" key="8">
    <source>
        <dbReference type="EMBL" id="KAK7020188.1"/>
    </source>
</evidence>
<keyword evidence="9" id="KW-1185">Reference proteome</keyword>
<dbReference type="Pfam" id="PF00010">
    <property type="entry name" value="HLH"/>
    <property type="match status" value="1"/>
</dbReference>
<keyword evidence="4" id="KW-0804">Transcription</keyword>
<dbReference type="GO" id="GO:0032922">
    <property type="term" value="P:circadian regulation of gene expression"/>
    <property type="evidence" value="ECO:0007669"/>
    <property type="project" value="TreeGrafter"/>
</dbReference>
<evidence type="ECO:0000256" key="6">
    <source>
        <dbReference type="SAM" id="MobiDB-lite"/>
    </source>
</evidence>
<evidence type="ECO:0000256" key="4">
    <source>
        <dbReference type="ARBA" id="ARBA00023163"/>
    </source>
</evidence>
<accession>A0AAN8WCK3</accession>
<dbReference type="InterPro" id="IPR026052">
    <property type="entry name" value="DNA-bd_prot-inh"/>
</dbReference>
<dbReference type="GO" id="GO:0030154">
    <property type="term" value="P:cell differentiation"/>
    <property type="evidence" value="ECO:0007669"/>
    <property type="project" value="TreeGrafter"/>
</dbReference>
<gene>
    <name evidence="8" type="primary">ID2_1</name>
    <name evidence="8" type="ORF">SK128_009934</name>
</gene>
<keyword evidence="5" id="KW-0539">Nucleus</keyword>
<dbReference type="AlphaFoldDB" id="A0AAN8WCK3"/>
<comment type="subcellular location">
    <subcellularLocation>
        <location evidence="1">Nucleus</location>
    </subcellularLocation>
</comment>
<comment type="caution">
    <text evidence="8">The sequence shown here is derived from an EMBL/GenBank/DDBJ whole genome shotgun (WGS) entry which is preliminary data.</text>
</comment>
<reference evidence="8 9" key="1">
    <citation type="submission" date="2023-11" db="EMBL/GenBank/DDBJ databases">
        <title>Halocaridina rubra genome assembly.</title>
        <authorList>
            <person name="Smith C."/>
        </authorList>
    </citation>
    <scope>NUCLEOTIDE SEQUENCE [LARGE SCALE GENOMIC DNA]</scope>
    <source>
        <strain evidence="8">EP-1</strain>
        <tissue evidence="8">Whole</tissue>
    </source>
</reference>
<evidence type="ECO:0000313" key="9">
    <source>
        <dbReference type="Proteomes" id="UP001381693"/>
    </source>
</evidence>
<evidence type="ECO:0000256" key="1">
    <source>
        <dbReference type="ARBA" id="ARBA00004123"/>
    </source>
</evidence>
<feature type="region of interest" description="Disordered" evidence="6">
    <location>
        <begin position="77"/>
        <end position="103"/>
    </location>
</feature>
<feature type="compositionally biased region" description="Acidic residues" evidence="6">
    <location>
        <begin position="77"/>
        <end position="94"/>
    </location>
</feature>
<dbReference type="PANTHER" id="PTHR11723">
    <property type="entry name" value="DNA-BINDING PROTEIN INHIBITOR"/>
    <property type="match status" value="1"/>
</dbReference>
<dbReference type="GO" id="GO:0046983">
    <property type="term" value="F:protein dimerization activity"/>
    <property type="evidence" value="ECO:0007669"/>
    <property type="project" value="InterPro"/>
</dbReference>
<dbReference type="EMBL" id="JAXCGZ010022961">
    <property type="protein sequence ID" value="KAK7020188.1"/>
    <property type="molecule type" value="Genomic_DNA"/>
</dbReference>
<dbReference type="PROSITE" id="PS50888">
    <property type="entry name" value="BHLH"/>
    <property type="match status" value="1"/>
</dbReference>
<dbReference type="Gene3D" id="4.10.280.10">
    <property type="entry name" value="Helix-loop-helix DNA-binding domain"/>
    <property type="match status" value="1"/>
</dbReference>
<feature type="domain" description="BHLH" evidence="7">
    <location>
        <begin position="17"/>
        <end position="69"/>
    </location>
</feature>
<dbReference type="GO" id="GO:0005737">
    <property type="term" value="C:cytoplasm"/>
    <property type="evidence" value="ECO:0007669"/>
    <property type="project" value="InterPro"/>
</dbReference>
<keyword evidence="2" id="KW-0678">Repressor</keyword>
<dbReference type="PANTHER" id="PTHR11723:SF17">
    <property type="entry name" value="PROTEIN EXTRA-MACROCHAETAE"/>
    <property type="match status" value="1"/>
</dbReference>
<protein>
    <submittedName>
        <fullName evidence="8">DNA-binding protein inhibitor ID-2</fullName>
    </submittedName>
</protein>
<evidence type="ECO:0000256" key="2">
    <source>
        <dbReference type="ARBA" id="ARBA00022491"/>
    </source>
</evidence>
<organism evidence="8 9">
    <name type="scientific">Halocaridina rubra</name>
    <name type="common">Hawaiian red shrimp</name>
    <dbReference type="NCBI Taxonomy" id="373956"/>
    <lineage>
        <taxon>Eukaryota</taxon>
        <taxon>Metazoa</taxon>
        <taxon>Ecdysozoa</taxon>
        <taxon>Arthropoda</taxon>
        <taxon>Crustacea</taxon>
        <taxon>Multicrustacea</taxon>
        <taxon>Malacostraca</taxon>
        <taxon>Eumalacostraca</taxon>
        <taxon>Eucarida</taxon>
        <taxon>Decapoda</taxon>
        <taxon>Pleocyemata</taxon>
        <taxon>Caridea</taxon>
        <taxon>Atyoidea</taxon>
        <taxon>Atyidae</taxon>
        <taxon>Halocaridina</taxon>
    </lineage>
</organism>
<dbReference type="GO" id="GO:0000122">
    <property type="term" value="P:negative regulation of transcription by RNA polymerase II"/>
    <property type="evidence" value="ECO:0007669"/>
    <property type="project" value="InterPro"/>
</dbReference>
<dbReference type="GO" id="GO:0005634">
    <property type="term" value="C:nucleus"/>
    <property type="evidence" value="ECO:0007669"/>
    <property type="project" value="UniProtKB-SubCell"/>
</dbReference>
<proteinExistence type="predicted"/>
<dbReference type="Proteomes" id="UP001381693">
    <property type="component" value="Unassembled WGS sequence"/>
</dbReference>
<evidence type="ECO:0000256" key="5">
    <source>
        <dbReference type="ARBA" id="ARBA00023242"/>
    </source>
</evidence>
<dbReference type="InterPro" id="IPR011598">
    <property type="entry name" value="bHLH_dom"/>
</dbReference>
<name>A0AAN8WCK3_HALRR</name>
<dbReference type="SUPFAM" id="SSF47459">
    <property type="entry name" value="HLH, helix-loop-helix DNA-binding domain"/>
    <property type="match status" value="1"/>
</dbReference>
<sequence>MRVQRCVSPVHAVMGVMEGKIQKAAPKPDCADVLLYLERLQNLVPMCPKDRPVSKLELIQSVIDYIYDLEDALVDEEEEEEDDFGVSPSDEEMDFTLSNVNYS</sequence>
<evidence type="ECO:0000256" key="3">
    <source>
        <dbReference type="ARBA" id="ARBA00023015"/>
    </source>
</evidence>
<keyword evidence="3" id="KW-0805">Transcription regulation</keyword>
<dbReference type="InterPro" id="IPR036638">
    <property type="entry name" value="HLH_DNA-bd_sf"/>
</dbReference>